<dbReference type="SUPFAM" id="SSF51246">
    <property type="entry name" value="Rudiment single hybrid motif"/>
    <property type="match status" value="1"/>
</dbReference>
<evidence type="ECO:0000259" key="9">
    <source>
        <dbReference type="PROSITE" id="PS50975"/>
    </source>
</evidence>
<dbReference type="InterPro" id="IPR011761">
    <property type="entry name" value="ATP-grasp"/>
</dbReference>
<feature type="domain" description="ATP-grasp" evidence="9">
    <location>
        <begin position="114"/>
        <end position="317"/>
    </location>
</feature>
<dbReference type="EMBL" id="JBBEGM010000007">
    <property type="protein sequence ID" value="MEJ2863120.1"/>
    <property type="molecule type" value="Genomic_DNA"/>
</dbReference>
<keyword evidence="3" id="KW-0436">Ligase</keyword>
<dbReference type="Pfam" id="PF21139">
    <property type="entry name" value="BT_MCC_alpha"/>
    <property type="match status" value="1"/>
</dbReference>
<keyword evidence="5 7" id="KW-0067">ATP-binding</keyword>
<evidence type="ECO:0000256" key="6">
    <source>
        <dbReference type="ARBA" id="ARBA00023267"/>
    </source>
</evidence>
<dbReference type="SUPFAM" id="SSF56059">
    <property type="entry name" value="Glutathione synthetase ATP-binding domain-like"/>
    <property type="match status" value="1"/>
</dbReference>
<dbReference type="InterPro" id="IPR005479">
    <property type="entry name" value="CPAse_ATP-bd"/>
</dbReference>
<dbReference type="Gene3D" id="2.40.50.100">
    <property type="match status" value="1"/>
</dbReference>
<dbReference type="SUPFAM" id="SSF51230">
    <property type="entry name" value="Single hybrid motif"/>
    <property type="match status" value="1"/>
</dbReference>
<dbReference type="InterPro" id="IPR048429">
    <property type="entry name" value="MCC_alpha_BT"/>
</dbReference>
<evidence type="ECO:0000259" key="8">
    <source>
        <dbReference type="PROSITE" id="PS50968"/>
    </source>
</evidence>
<dbReference type="InterPro" id="IPR001882">
    <property type="entry name" value="Biotin_BS"/>
</dbReference>
<protein>
    <recommendedName>
        <fullName evidence="2">biotin carboxylase</fullName>
        <ecNumber evidence="2">6.3.4.14</ecNumber>
    </recommendedName>
</protein>
<keyword evidence="6" id="KW-0092">Biotin</keyword>
<dbReference type="SMART" id="SM00878">
    <property type="entry name" value="Biotin_carb_C"/>
    <property type="match status" value="1"/>
</dbReference>
<reference evidence="11 12" key="1">
    <citation type="submission" date="2024-03" db="EMBL/GenBank/DDBJ databases">
        <title>Actinomycetospora sp. OC33-EN07, a novel actinomycete isolated from wild orchid (Aerides multiflora).</title>
        <authorList>
            <person name="Suriyachadkun C."/>
        </authorList>
    </citation>
    <scope>NUCLEOTIDE SEQUENCE [LARGE SCALE GENOMIC DNA]</scope>
    <source>
        <strain evidence="11 12">OC33-EN07</strain>
    </source>
</reference>
<dbReference type="RefSeq" id="WP_337704479.1">
    <property type="nucleotide sequence ID" value="NZ_JBBEGM010000007.1"/>
</dbReference>
<dbReference type="InterPro" id="IPR005482">
    <property type="entry name" value="Biotin_COase_C"/>
</dbReference>
<dbReference type="Pfam" id="PF02785">
    <property type="entry name" value="Biotin_carb_C"/>
    <property type="match status" value="1"/>
</dbReference>
<dbReference type="PROSITE" id="PS00188">
    <property type="entry name" value="BIOTIN"/>
    <property type="match status" value="1"/>
</dbReference>
<dbReference type="InterPro" id="IPR011053">
    <property type="entry name" value="Single_hybrid_motif"/>
</dbReference>
<feature type="domain" description="Biotin carboxylation" evidence="10">
    <location>
        <begin position="1"/>
        <end position="444"/>
    </location>
</feature>
<dbReference type="PROSITE" id="PS00866">
    <property type="entry name" value="CPSASE_1"/>
    <property type="match status" value="1"/>
</dbReference>
<evidence type="ECO:0000313" key="12">
    <source>
        <dbReference type="Proteomes" id="UP001369736"/>
    </source>
</evidence>
<dbReference type="PANTHER" id="PTHR18866:SF33">
    <property type="entry name" value="METHYLCROTONOYL-COA CARBOXYLASE SUBUNIT ALPHA, MITOCHONDRIAL-RELATED"/>
    <property type="match status" value="1"/>
</dbReference>
<dbReference type="CDD" id="cd06850">
    <property type="entry name" value="biotinyl_domain"/>
    <property type="match status" value="1"/>
</dbReference>
<evidence type="ECO:0000256" key="1">
    <source>
        <dbReference type="ARBA" id="ARBA00001953"/>
    </source>
</evidence>
<dbReference type="PROSITE" id="PS50968">
    <property type="entry name" value="BIOTINYL_LIPOYL"/>
    <property type="match status" value="1"/>
</dbReference>
<dbReference type="InterPro" id="IPR011054">
    <property type="entry name" value="Rudment_hybrid_motif"/>
</dbReference>
<dbReference type="InterPro" id="IPR011764">
    <property type="entry name" value="Biotin_carboxylation_dom"/>
</dbReference>
<dbReference type="Pfam" id="PF00289">
    <property type="entry name" value="Biotin_carb_N"/>
    <property type="match status" value="1"/>
</dbReference>
<dbReference type="InterPro" id="IPR016185">
    <property type="entry name" value="PreATP-grasp_dom_sf"/>
</dbReference>
<evidence type="ECO:0000259" key="10">
    <source>
        <dbReference type="PROSITE" id="PS50979"/>
    </source>
</evidence>
<evidence type="ECO:0000256" key="4">
    <source>
        <dbReference type="ARBA" id="ARBA00022741"/>
    </source>
</evidence>
<dbReference type="SUPFAM" id="SSF52440">
    <property type="entry name" value="PreATP-grasp domain"/>
    <property type="match status" value="1"/>
</dbReference>
<dbReference type="PANTHER" id="PTHR18866">
    <property type="entry name" value="CARBOXYLASE:PYRUVATE/ACETYL-COA/PROPIONYL-COA CARBOXYLASE"/>
    <property type="match status" value="1"/>
</dbReference>
<evidence type="ECO:0000256" key="5">
    <source>
        <dbReference type="ARBA" id="ARBA00022840"/>
    </source>
</evidence>
<dbReference type="Proteomes" id="UP001369736">
    <property type="component" value="Unassembled WGS sequence"/>
</dbReference>
<organism evidence="11 12">
    <name type="scientific">Actinomycetospora flava</name>
    <dbReference type="NCBI Taxonomy" id="3129232"/>
    <lineage>
        <taxon>Bacteria</taxon>
        <taxon>Bacillati</taxon>
        <taxon>Actinomycetota</taxon>
        <taxon>Actinomycetes</taxon>
        <taxon>Pseudonocardiales</taxon>
        <taxon>Pseudonocardiaceae</taxon>
        <taxon>Actinomycetospora</taxon>
    </lineage>
</organism>
<dbReference type="PROSITE" id="PS50975">
    <property type="entry name" value="ATP_GRASP"/>
    <property type="match status" value="1"/>
</dbReference>
<comment type="caution">
    <text evidence="11">The sequence shown here is derived from an EMBL/GenBank/DDBJ whole genome shotgun (WGS) entry which is preliminary data.</text>
</comment>
<keyword evidence="4 7" id="KW-0547">Nucleotide-binding</keyword>
<sequence length="657" mass="68325">MFSSVLIANRGEIAVRITRTLHARGLRAVAVYTDPDAGAPHVAAADVAVRVPDYLDGAAIVEAGRSVGAQAVHPGYGFLAENAAFARDVEKAGLTWIGPPPAAIEAMGDKIRAKATVGPAGVPLVPGSDGSGLSDGEVASEARRIGFPVLLKPSAGGGGKGMHVVERDADLEDAIAAARREARSSFGDDTLLVERYVTDPRHVEIQVLADAHGTVVHLGERECSLQRRHQKVVEEAPSAVLDARQRHAMGEAAVEAARACGYVGAGTVEFVTNADASEFFFLEMNTRLQVEHPVTEEVVRVRGGRLDLVAEQLRVAAGEELGYDQGDVTLEGHAVEVRLYAEDPARGFLPTGGTVLDLVWPANARVDAGVAEGTEVGSRYDPMLAKIIVHGPDRLIALTRLDAALAGTTVLGVRTNLAWLRTLIADDDVRAGRLDTGLIARLPVPAEDLPDDVLAAAALAGVLDLPTGDDPFDRIGGWRLGADPAPARWRVVPAAGATGDPVDVAVAGPPADATVTIGADGTPRAVTARRDGAEVVLTLDGATRRFRTAMAGGVRWLGREGGVWALREQERLRAARTAAGAADGPLTAPMPGTVTAVEVAEGDHVTAGQRLVVVEAMKMEHVVSAPVDGVVKDLAAKAGAAVALDAPLVTVVPEPGE</sequence>
<dbReference type="InterPro" id="IPR050856">
    <property type="entry name" value="Biotin_carboxylase_complex"/>
</dbReference>
<dbReference type="EC" id="6.3.4.14" evidence="2"/>
<evidence type="ECO:0000313" key="11">
    <source>
        <dbReference type="EMBL" id="MEJ2863120.1"/>
    </source>
</evidence>
<evidence type="ECO:0000256" key="3">
    <source>
        <dbReference type="ARBA" id="ARBA00022598"/>
    </source>
</evidence>
<proteinExistence type="predicted"/>
<dbReference type="Gene3D" id="3.30.470.20">
    <property type="entry name" value="ATP-grasp fold, B domain"/>
    <property type="match status" value="1"/>
</dbReference>
<dbReference type="InterPro" id="IPR005481">
    <property type="entry name" value="BC-like_N"/>
</dbReference>
<evidence type="ECO:0000256" key="7">
    <source>
        <dbReference type="PROSITE-ProRule" id="PRU00409"/>
    </source>
</evidence>
<dbReference type="InterPro" id="IPR000089">
    <property type="entry name" value="Biotin_lipoyl"/>
</dbReference>
<dbReference type="PROSITE" id="PS50979">
    <property type="entry name" value="BC"/>
    <property type="match status" value="1"/>
</dbReference>
<comment type="cofactor">
    <cofactor evidence="1">
        <name>biotin</name>
        <dbReference type="ChEBI" id="CHEBI:57586"/>
    </cofactor>
</comment>
<accession>A0ABU8M708</accession>
<gene>
    <name evidence="11" type="ORF">WCD58_18280</name>
</gene>
<name>A0ABU8M708_9PSEU</name>
<feature type="domain" description="Lipoyl-binding" evidence="8">
    <location>
        <begin position="576"/>
        <end position="652"/>
    </location>
</feature>
<keyword evidence="12" id="KW-1185">Reference proteome</keyword>
<evidence type="ECO:0000256" key="2">
    <source>
        <dbReference type="ARBA" id="ARBA00013263"/>
    </source>
</evidence>
<dbReference type="Pfam" id="PF00364">
    <property type="entry name" value="Biotin_lipoyl"/>
    <property type="match status" value="1"/>
</dbReference>
<dbReference type="PROSITE" id="PS00867">
    <property type="entry name" value="CPSASE_2"/>
    <property type="match status" value="1"/>
</dbReference>
<dbReference type="Pfam" id="PF02786">
    <property type="entry name" value="CPSase_L_D2"/>
    <property type="match status" value="1"/>
</dbReference>